<dbReference type="Proteomes" id="UP000242715">
    <property type="component" value="Unassembled WGS sequence"/>
</dbReference>
<dbReference type="AlphaFoldDB" id="A0A2Z6PJK3"/>
<organism evidence="1 2">
    <name type="scientific">Trifolium subterraneum</name>
    <name type="common">Subterranean clover</name>
    <dbReference type="NCBI Taxonomy" id="3900"/>
    <lineage>
        <taxon>Eukaryota</taxon>
        <taxon>Viridiplantae</taxon>
        <taxon>Streptophyta</taxon>
        <taxon>Embryophyta</taxon>
        <taxon>Tracheophyta</taxon>
        <taxon>Spermatophyta</taxon>
        <taxon>Magnoliopsida</taxon>
        <taxon>eudicotyledons</taxon>
        <taxon>Gunneridae</taxon>
        <taxon>Pentapetalae</taxon>
        <taxon>rosids</taxon>
        <taxon>fabids</taxon>
        <taxon>Fabales</taxon>
        <taxon>Fabaceae</taxon>
        <taxon>Papilionoideae</taxon>
        <taxon>50 kb inversion clade</taxon>
        <taxon>NPAAA clade</taxon>
        <taxon>Hologalegina</taxon>
        <taxon>IRL clade</taxon>
        <taxon>Trifolieae</taxon>
        <taxon>Trifolium</taxon>
    </lineage>
</organism>
<reference evidence="2" key="1">
    <citation type="journal article" date="2017" name="Front. Plant Sci.">
        <title>Climate Clever Clovers: New Paradigm to Reduce the Environmental Footprint of Ruminants by Breeding Low Methanogenic Forages Utilizing Haplotype Variation.</title>
        <authorList>
            <person name="Kaur P."/>
            <person name="Appels R."/>
            <person name="Bayer P.E."/>
            <person name="Keeble-Gagnere G."/>
            <person name="Wang J."/>
            <person name="Hirakawa H."/>
            <person name="Shirasawa K."/>
            <person name="Vercoe P."/>
            <person name="Stefanova K."/>
            <person name="Durmic Z."/>
            <person name="Nichols P."/>
            <person name="Revell C."/>
            <person name="Isobe S.N."/>
            <person name="Edwards D."/>
            <person name="Erskine W."/>
        </authorList>
    </citation>
    <scope>NUCLEOTIDE SEQUENCE [LARGE SCALE GENOMIC DNA]</scope>
    <source>
        <strain evidence="2">cv. Daliak</strain>
    </source>
</reference>
<dbReference type="EMBL" id="DF974849">
    <property type="protein sequence ID" value="GAU50705.1"/>
    <property type="molecule type" value="Genomic_DNA"/>
</dbReference>
<evidence type="ECO:0000313" key="1">
    <source>
        <dbReference type="EMBL" id="GAU50705.1"/>
    </source>
</evidence>
<accession>A0A2Z6PJK3</accession>
<proteinExistence type="predicted"/>
<keyword evidence="2" id="KW-1185">Reference proteome</keyword>
<gene>
    <name evidence="1" type="ORF">TSUD_301100</name>
</gene>
<dbReference type="OrthoDB" id="420884at2759"/>
<name>A0A2Z6PJK3_TRISU</name>
<evidence type="ECO:0000313" key="2">
    <source>
        <dbReference type="Proteomes" id="UP000242715"/>
    </source>
</evidence>
<sequence length="59" mass="6941">MAVARQVPYALDILLAELHRVCIYTIPMHLVYRKLPSLMLRIRTSFCCSANMIPQTWEY</sequence>
<protein>
    <submittedName>
        <fullName evidence="1">Uncharacterized protein</fullName>
    </submittedName>
</protein>